<gene>
    <name evidence="1" type="ORF">IAB08_07325</name>
</gene>
<accession>A0A9D9H1Q6</accession>
<proteinExistence type="predicted"/>
<protein>
    <submittedName>
        <fullName evidence="1">DUF177 domain-containing protein</fullName>
    </submittedName>
</protein>
<dbReference type="AlphaFoldDB" id="A0A9D9H1Q6"/>
<evidence type="ECO:0000313" key="2">
    <source>
        <dbReference type="Proteomes" id="UP000823612"/>
    </source>
</evidence>
<comment type="caution">
    <text evidence="1">The sequence shown here is derived from an EMBL/GenBank/DDBJ whole genome shotgun (WGS) entry which is preliminary data.</text>
</comment>
<evidence type="ECO:0000313" key="1">
    <source>
        <dbReference type="EMBL" id="MBO8433086.1"/>
    </source>
</evidence>
<organism evidence="1 2">
    <name type="scientific">Candidatus Pullibacteroides excrementavium</name>
    <dbReference type="NCBI Taxonomy" id="2840905"/>
    <lineage>
        <taxon>Bacteria</taxon>
        <taxon>Pseudomonadati</taxon>
        <taxon>Bacteroidota</taxon>
        <taxon>Bacteroidia</taxon>
        <taxon>Bacteroidales</taxon>
        <taxon>Candidatus Pullibacteroides</taxon>
    </lineage>
</organism>
<name>A0A9D9H1Q6_9BACT</name>
<dbReference type="InterPro" id="IPR003772">
    <property type="entry name" value="YceD"/>
</dbReference>
<dbReference type="EMBL" id="JADIMZ010000108">
    <property type="protein sequence ID" value="MBO8433086.1"/>
    <property type="molecule type" value="Genomic_DNA"/>
</dbReference>
<dbReference type="Pfam" id="PF02620">
    <property type="entry name" value="YceD"/>
    <property type="match status" value="1"/>
</dbReference>
<dbReference type="Proteomes" id="UP000823612">
    <property type="component" value="Unassembled WGS sequence"/>
</dbReference>
<reference evidence="1" key="1">
    <citation type="submission" date="2020-10" db="EMBL/GenBank/DDBJ databases">
        <authorList>
            <person name="Gilroy R."/>
        </authorList>
    </citation>
    <scope>NUCLEOTIDE SEQUENCE</scope>
    <source>
        <strain evidence="1">2889</strain>
    </source>
</reference>
<sequence length="183" mass="21255">MTKKKLEYRLPFSSLEDGVHVFEFAIGQDFMGLFPETDVFFAPQVHVDLELVKSDRLMEMRFRFEGVARSLCDRCLQEVEFPVRTEEKVVAKLSSEATEVEEEDEFWTVPEKDSSLDLAPYFHEILVLSRPMQLFCPENEKGEPTCDPKMLAYYDQPSDIEESEPETDPRWAALAGLRDKMED</sequence>
<reference evidence="1" key="2">
    <citation type="journal article" date="2021" name="PeerJ">
        <title>Extensive microbial diversity within the chicken gut microbiome revealed by metagenomics and culture.</title>
        <authorList>
            <person name="Gilroy R."/>
            <person name="Ravi A."/>
            <person name="Getino M."/>
            <person name="Pursley I."/>
            <person name="Horton D.L."/>
            <person name="Alikhan N.F."/>
            <person name="Baker D."/>
            <person name="Gharbi K."/>
            <person name="Hall N."/>
            <person name="Watson M."/>
            <person name="Adriaenssens E.M."/>
            <person name="Foster-Nyarko E."/>
            <person name="Jarju S."/>
            <person name="Secka A."/>
            <person name="Antonio M."/>
            <person name="Oren A."/>
            <person name="Chaudhuri R.R."/>
            <person name="La Ragione R."/>
            <person name="Hildebrand F."/>
            <person name="Pallen M.J."/>
        </authorList>
    </citation>
    <scope>NUCLEOTIDE SEQUENCE</scope>
    <source>
        <strain evidence="1">2889</strain>
    </source>
</reference>